<dbReference type="AlphaFoldDB" id="A0A6J8EPU4"/>
<name>A0A6J8EPU4_MYTCO</name>
<dbReference type="Proteomes" id="UP000507470">
    <property type="component" value="Unassembled WGS sequence"/>
</dbReference>
<protein>
    <submittedName>
        <fullName evidence="2">Uncharacterized protein</fullName>
    </submittedName>
</protein>
<feature type="compositionally biased region" description="Basic residues" evidence="1">
    <location>
        <begin position="624"/>
        <end position="635"/>
    </location>
</feature>
<evidence type="ECO:0000256" key="1">
    <source>
        <dbReference type="SAM" id="MobiDB-lite"/>
    </source>
</evidence>
<feature type="region of interest" description="Disordered" evidence="1">
    <location>
        <begin position="612"/>
        <end position="635"/>
    </location>
</feature>
<sequence>MDIITYDFSRNQPKKSSLTRELKYSSDVFPSVYFTQVTLRQDRAFNLLSNPLNHDLEKLKKTSSLLNSIMDQPKVVIVRYGNQMESLPDLDFFHKEKHEEIKKYEDGYIYLDDDLSNTCTPYVVVFVVRTTYNDGTRQLSRQTRFLLQQVKEKMNTITEDSVFIIQNTRHSERYSPNELFEIATEIENVLHRNSKSSFKSVFHENDVELCVRLGLIMQRHMMNGMERLLQMLANLKTTGTNSTESTKLKVALPDQSSTKVNGVDRQQADNQTSLYDLSQFMTKLKQEIDQRNHCLELHTLRILCHRNVLVHSFGFDSRTVKVYLNYAEAEKAVKKYFRSFMKTRFLKLTFHPGPSDLRGRKLSYEQGSRIDITHSPIFEKISYGTLGIFLKNKRRELFFTTCAHVIGHELEAYCSNDHSVLGKSVFACERLSRQSNQWLDLSLVKVCQDKVFTCRQGLKGTDSSNTFSEYKIFPGSIEDLIGRSVYKWGATTHYTEGKLSKFISSKDGFLQIGIESSTTFAMEGDSGSLVCLKIGEHDLNDLYAALVIWAGPQTTVERTNNLFNCYYISDALEEIRANFSKGEDMQMSALTVNPIPISSSPIYACSSNFATSSGSSTDMSCNQRPRKRQKVLPPM</sequence>
<accession>A0A6J8EPU4</accession>
<gene>
    <name evidence="2" type="ORF">MCOR_54643</name>
</gene>
<evidence type="ECO:0000313" key="3">
    <source>
        <dbReference type="Proteomes" id="UP000507470"/>
    </source>
</evidence>
<reference evidence="2 3" key="1">
    <citation type="submission" date="2020-06" db="EMBL/GenBank/DDBJ databases">
        <authorList>
            <person name="Li R."/>
            <person name="Bekaert M."/>
        </authorList>
    </citation>
    <scope>NUCLEOTIDE SEQUENCE [LARGE SCALE GENOMIC DNA]</scope>
    <source>
        <strain evidence="3">wild</strain>
    </source>
</reference>
<organism evidence="2 3">
    <name type="scientific">Mytilus coruscus</name>
    <name type="common">Sea mussel</name>
    <dbReference type="NCBI Taxonomy" id="42192"/>
    <lineage>
        <taxon>Eukaryota</taxon>
        <taxon>Metazoa</taxon>
        <taxon>Spiralia</taxon>
        <taxon>Lophotrochozoa</taxon>
        <taxon>Mollusca</taxon>
        <taxon>Bivalvia</taxon>
        <taxon>Autobranchia</taxon>
        <taxon>Pteriomorphia</taxon>
        <taxon>Mytilida</taxon>
        <taxon>Mytiloidea</taxon>
        <taxon>Mytilidae</taxon>
        <taxon>Mytilinae</taxon>
        <taxon>Mytilus</taxon>
    </lineage>
</organism>
<proteinExistence type="predicted"/>
<evidence type="ECO:0000313" key="2">
    <source>
        <dbReference type="EMBL" id="CAC5422604.1"/>
    </source>
</evidence>
<dbReference type="EMBL" id="CACVKT020009650">
    <property type="protein sequence ID" value="CAC5422604.1"/>
    <property type="molecule type" value="Genomic_DNA"/>
</dbReference>
<keyword evidence="3" id="KW-1185">Reference proteome</keyword>
<dbReference type="OrthoDB" id="6159959at2759"/>